<dbReference type="KEGG" id="spla:CP981_13110"/>
<dbReference type="Proteomes" id="UP000194225">
    <property type="component" value="Unassembled WGS sequence"/>
</dbReference>
<evidence type="ECO:0000313" key="2">
    <source>
        <dbReference type="EMBL" id="QEV52477.1"/>
    </source>
</evidence>
<organism evidence="2 4">
    <name type="scientific">Streptomyces platensis</name>
    <dbReference type="NCBI Taxonomy" id="58346"/>
    <lineage>
        <taxon>Bacteria</taxon>
        <taxon>Bacillati</taxon>
        <taxon>Actinomycetota</taxon>
        <taxon>Actinomycetes</taxon>
        <taxon>Kitasatosporales</taxon>
        <taxon>Streptomycetaceae</taxon>
        <taxon>Streptomyces</taxon>
    </lineage>
</organism>
<dbReference type="AlphaFoldDB" id="A0AAE6NGW0"/>
<reference evidence="2 4" key="2">
    <citation type="submission" date="2017-09" db="EMBL/GenBank/DDBJ databases">
        <authorList>
            <person name="Lee N."/>
            <person name="Cho B.-K."/>
        </authorList>
    </citation>
    <scope>NUCLEOTIDE SEQUENCE [LARGE SCALE GENOMIC DNA]</scope>
    <source>
        <strain evidence="2 4">ATCC 23948</strain>
    </source>
</reference>
<name>A0AAE6NGW0_STRPT</name>
<keyword evidence="3" id="KW-1185">Reference proteome</keyword>
<proteinExistence type="predicted"/>
<dbReference type="Proteomes" id="UP000325458">
    <property type="component" value="Chromosome"/>
</dbReference>
<gene>
    <name evidence="1" type="ORF">BG653_07036</name>
    <name evidence="2" type="ORF">CP981_13110</name>
</gene>
<evidence type="ECO:0000313" key="1">
    <source>
        <dbReference type="EMBL" id="OSY35863.1"/>
    </source>
</evidence>
<evidence type="ECO:0000313" key="4">
    <source>
        <dbReference type="Proteomes" id="UP000325458"/>
    </source>
</evidence>
<protein>
    <submittedName>
        <fullName evidence="2">Uncharacterized protein</fullName>
    </submittedName>
</protein>
<reference evidence="1 3" key="1">
    <citation type="submission" date="2016-09" db="EMBL/GenBank/DDBJ databases">
        <title>Streptomyces platensis DSM40041, a candidate organism with high potential of specific P450 cytochromes.</title>
        <authorList>
            <person name="Grumaz C."/>
            <person name="Vainshtein Y."/>
            <person name="Kirstahler P."/>
            <person name="Sohn K."/>
        </authorList>
    </citation>
    <scope>NUCLEOTIDE SEQUENCE [LARGE SCALE GENOMIC DNA]</scope>
    <source>
        <strain evidence="1 3">DSM 40041</strain>
    </source>
</reference>
<dbReference type="EMBL" id="CP023691">
    <property type="protein sequence ID" value="QEV52477.1"/>
    <property type="molecule type" value="Genomic_DNA"/>
</dbReference>
<evidence type="ECO:0000313" key="3">
    <source>
        <dbReference type="Proteomes" id="UP000194225"/>
    </source>
</evidence>
<accession>A0AAE6NGW0</accession>
<dbReference type="EMBL" id="MIGA01000086">
    <property type="protein sequence ID" value="OSY35863.1"/>
    <property type="molecule type" value="Genomic_DNA"/>
</dbReference>
<sequence>MGCATIFVLRKGPVPFRGPPHARPAKGLPHVNHRSATQLRLALRLAAPDTADALAERLRPELLAALSDRFGLPEEMVETLTGPDGTALRAALDADPGAFLLRAAETGDPVIARAVWRARYRIAADRTRRARDLPELLPAILRAADTTDPRWEAEDGLLPLLQEEATRIELLPALTGPFPQLISFTLVQVARFLPMPVALDACIALVQLVGDEVLSAVVDGVERIEDFDLGRPELLDLMREAAADDDPESFLRERRPAGEWTDPAALRALMMLREGIHPGPRPDALDWELVRREHARLPFGTEPSHGYGRHNGNRLLQLTRWEGCPDDLVMECFRAGPWTTARVAAELPFEALVGPEAAAGKVPFDDALGRGLRTGRLPVDRLLAEVTPAVEVLSALPYDHEPTRKALAGLLDRLGTDPVNWLTCYARMGRARGSVAELIDDAASTASRQKRNTSWPRPLEAVFPATPPEASRAAFLHLFQCASEEAQIAVVPHFDARAVQHLLVYGDPAPAVREAVIAAHGVAAQAAQAATPSLSPERLAYLFDLDEPQVDANLFFHCRIDQQERVRMLAGRLRGGGTRPVPDELLHVLRETNLGHYRHWLIAGLDSGDLGVARTLVGRLKLRIPAARLRLLVAVWQRGGPDAVREILALDRLPVTLRRQTEKLLDLPDGLDRLRARLAAEEDPEKLLEFLNKAPGYDGSQLHKLTGEGIPLPWPDLIAAYRSGSLAPGAAQDLAERTDCPRELLLALLPNTPEVDRYSTAWPQLALRNGTLTPEDILTHAAPARRALSHLRHALNSAEQKPDRQQLHTQAATLTAEHLGTDPEAWAVALQLLPTFAGTLPELCATAAAITRPTA</sequence>